<dbReference type="InterPro" id="IPR029483">
    <property type="entry name" value="GH97_C"/>
</dbReference>
<protein>
    <submittedName>
        <fullName evidence="10">Glycoside hydrolase family 97 protein</fullName>
    </submittedName>
</protein>
<dbReference type="RefSeq" id="WP_115567113.1">
    <property type="nucleotide sequence ID" value="NZ_QRGR01000022.1"/>
</dbReference>
<reference evidence="11" key="1">
    <citation type="submission" date="2018-08" db="EMBL/GenBank/DDBJ databases">
        <authorList>
            <person name="Liu Z.-W."/>
            <person name="Du Z.-J."/>
        </authorList>
    </citation>
    <scope>NUCLEOTIDE SEQUENCE [LARGE SCALE GENOMIC DNA]</scope>
    <source>
        <strain evidence="11">H4X</strain>
    </source>
</reference>
<sequence>MKHRFFLFVLLMMLGQFAALAQQSHTVQSPDGKIKATVDLKDKITYSVTHEGDQMIAPSPISMQLTNGETLGANPRLRNAKRNTVNKTIQTPVYKRAEIKDNYNELVLNLRGDYSVIFRAYNDGVAYRFATSKRRDFNVQSEEATFNFDKDYTAIVPYVKQEQFENPTIEQQFDNSFENTYTHSPLSQLDQNHLAFLPLAVEAANGKKVVITEVDLESYPGMYLLNKNGQTSLSGVFPAYPKKVEQGGHNELQMLVKERENFIAKAKGTREFPWRAIVIAAEDKELADSDMVYKLAEPSRIKDASWVKPGKVAWDWWNDWNITGVDFKAGINNETYKHYIDFASENNIEYVILDEGWAVNLQADLMQVVPEIDLKELIAYGKQKNVDIILWAGYYAFDRDMENISKHYADMGVKGFKVDFMNRDDQEMVDFFYRAAETGARHKLLMDFHGAYKPTGLQRTYPNVINFEGVHGLEQMKWSSPEVDQVTYDVTMPFIRMLAGPIDYTQGAMRNATRSNYRPINSEPMSQGTRTRQLAEYVIFESPINMLADTPTNYKKEQESTTFIAAVPEVWDNTVALDGKIGEHIAIARRKGNEWYVGALTNWTPREMELDLSFLGEGNYKAEVFKDGVNADRNAADYNREIIDVPQDRKLKIAMAPGGGYVARFYKQ</sequence>
<dbReference type="InterPro" id="IPR029486">
    <property type="entry name" value="GH97_N"/>
</dbReference>
<evidence type="ECO:0000313" key="11">
    <source>
        <dbReference type="Proteomes" id="UP000256708"/>
    </source>
</evidence>
<feature type="signal peptide" evidence="6">
    <location>
        <begin position="1"/>
        <end position="21"/>
    </location>
</feature>
<dbReference type="Pfam" id="PF14508">
    <property type="entry name" value="GH97_N"/>
    <property type="match status" value="1"/>
</dbReference>
<keyword evidence="11" id="KW-1185">Reference proteome</keyword>
<dbReference type="InterPro" id="IPR017853">
    <property type="entry name" value="GH"/>
</dbReference>
<dbReference type="EMBL" id="QRGR01000022">
    <property type="protein sequence ID" value="RDV13573.1"/>
    <property type="molecule type" value="Genomic_DNA"/>
</dbReference>
<feature type="chain" id="PRO_5017746273" evidence="6">
    <location>
        <begin position="22"/>
        <end position="668"/>
    </location>
</feature>
<accession>A0A3D8L8B9</accession>
<feature type="domain" description="Glycosyl-hydrolase 97 catalytic" evidence="7">
    <location>
        <begin position="316"/>
        <end position="470"/>
    </location>
</feature>
<comment type="subunit">
    <text evidence="2">Monomer.</text>
</comment>
<dbReference type="GO" id="GO:0030246">
    <property type="term" value="F:carbohydrate binding"/>
    <property type="evidence" value="ECO:0007669"/>
    <property type="project" value="InterPro"/>
</dbReference>
<dbReference type="InterPro" id="IPR052720">
    <property type="entry name" value="Glycosyl_hydrolase_97"/>
</dbReference>
<evidence type="ECO:0000256" key="4">
    <source>
        <dbReference type="ARBA" id="ARBA00022837"/>
    </source>
</evidence>
<evidence type="ECO:0000256" key="3">
    <source>
        <dbReference type="ARBA" id="ARBA00022801"/>
    </source>
</evidence>
<evidence type="ECO:0000313" key="10">
    <source>
        <dbReference type="EMBL" id="RDV13573.1"/>
    </source>
</evidence>
<dbReference type="PANTHER" id="PTHR35803">
    <property type="entry name" value="GLUCAN 1,4-ALPHA-GLUCOSIDASE SUSB-RELATED"/>
    <property type="match status" value="1"/>
</dbReference>
<organism evidence="10 11">
    <name type="scientific">Pontibacter diazotrophicus</name>
    <dbReference type="NCBI Taxonomy" id="1400979"/>
    <lineage>
        <taxon>Bacteria</taxon>
        <taxon>Pseudomonadati</taxon>
        <taxon>Bacteroidota</taxon>
        <taxon>Cytophagia</taxon>
        <taxon>Cytophagales</taxon>
        <taxon>Hymenobacteraceae</taxon>
        <taxon>Pontibacter</taxon>
    </lineage>
</organism>
<evidence type="ECO:0000256" key="1">
    <source>
        <dbReference type="ARBA" id="ARBA00001913"/>
    </source>
</evidence>
<keyword evidence="6" id="KW-0732">Signal</keyword>
<dbReference type="GO" id="GO:0016798">
    <property type="term" value="F:hydrolase activity, acting on glycosyl bonds"/>
    <property type="evidence" value="ECO:0007669"/>
    <property type="project" value="UniProtKB-KW"/>
</dbReference>
<evidence type="ECO:0000256" key="5">
    <source>
        <dbReference type="ARBA" id="ARBA00023295"/>
    </source>
</evidence>
<dbReference type="Gene3D" id="2.70.98.10">
    <property type="match status" value="1"/>
</dbReference>
<dbReference type="InterPro" id="IPR019563">
    <property type="entry name" value="GH97_catalytic"/>
</dbReference>
<evidence type="ECO:0000256" key="6">
    <source>
        <dbReference type="SAM" id="SignalP"/>
    </source>
</evidence>
<evidence type="ECO:0000259" key="7">
    <source>
        <dbReference type="Pfam" id="PF10566"/>
    </source>
</evidence>
<evidence type="ECO:0000259" key="9">
    <source>
        <dbReference type="Pfam" id="PF14509"/>
    </source>
</evidence>
<dbReference type="PANTHER" id="PTHR35803:SF2">
    <property type="entry name" value="RETAINING ALPHA-GALACTOSIDASE"/>
    <property type="match status" value="1"/>
</dbReference>
<dbReference type="InterPro" id="IPR013780">
    <property type="entry name" value="Glyco_hydro_b"/>
</dbReference>
<comment type="caution">
    <text evidence="10">The sequence shown here is derived from an EMBL/GenBank/DDBJ whole genome shotgun (WGS) entry which is preliminary data.</text>
</comment>
<dbReference type="InterPro" id="IPR014718">
    <property type="entry name" value="GH-type_carb-bd"/>
</dbReference>
<keyword evidence="4" id="KW-0106">Calcium</keyword>
<dbReference type="Proteomes" id="UP000256708">
    <property type="component" value="Unassembled WGS sequence"/>
</dbReference>
<name>A0A3D8L8B9_9BACT</name>
<dbReference type="Gene3D" id="3.20.20.70">
    <property type="entry name" value="Aldolase class I"/>
    <property type="match status" value="1"/>
</dbReference>
<feature type="domain" description="Glycosyl-hydrolase 97 C-terminal oligomerisation" evidence="9">
    <location>
        <begin position="570"/>
        <end position="665"/>
    </location>
</feature>
<keyword evidence="3 10" id="KW-0378">Hydrolase</keyword>
<proteinExistence type="predicted"/>
<keyword evidence="5" id="KW-0326">Glycosidase</keyword>
<dbReference type="InterPro" id="IPR013785">
    <property type="entry name" value="Aldolase_TIM"/>
</dbReference>
<dbReference type="OrthoDB" id="57532at2"/>
<evidence type="ECO:0000259" key="8">
    <source>
        <dbReference type="Pfam" id="PF14508"/>
    </source>
</evidence>
<dbReference type="SUPFAM" id="SSF51445">
    <property type="entry name" value="(Trans)glycosidases"/>
    <property type="match status" value="1"/>
</dbReference>
<dbReference type="Gene3D" id="2.60.40.1180">
    <property type="entry name" value="Golgi alpha-mannosidase II"/>
    <property type="match status" value="1"/>
</dbReference>
<dbReference type="Pfam" id="PF14509">
    <property type="entry name" value="GH97_C"/>
    <property type="match status" value="1"/>
</dbReference>
<gene>
    <name evidence="10" type="ORF">DXT99_18720</name>
</gene>
<dbReference type="Pfam" id="PF10566">
    <property type="entry name" value="Glyco_hydro_97"/>
    <property type="match status" value="1"/>
</dbReference>
<dbReference type="AlphaFoldDB" id="A0A3D8L8B9"/>
<comment type="cofactor">
    <cofactor evidence="1">
        <name>Ca(2+)</name>
        <dbReference type="ChEBI" id="CHEBI:29108"/>
    </cofactor>
</comment>
<evidence type="ECO:0000256" key="2">
    <source>
        <dbReference type="ARBA" id="ARBA00011245"/>
    </source>
</evidence>
<feature type="domain" description="Glycosyl-hydrolase 97 N-terminal" evidence="8">
    <location>
        <begin position="27"/>
        <end position="298"/>
    </location>
</feature>